<comment type="caution">
    <text evidence="3">The sequence shown here is derived from an EMBL/GenBank/DDBJ whole genome shotgun (WGS) entry which is preliminary data.</text>
</comment>
<proteinExistence type="predicted"/>
<dbReference type="PANTHER" id="PTHR30290">
    <property type="entry name" value="PERIPLASMIC BINDING COMPONENT OF ABC TRANSPORTER"/>
    <property type="match status" value="1"/>
</dbReference>
<feature type="signal peptide" evidence="1">
    <location>
        <begin position="1"/>
        <end position="20"/>
    </location>
</feature>
<protein>
    <submittedName>
        <fullName evidence="3">ABC transporter substrate-binding protein</fullName>
    </submittedName>
</protein>
<evidence type="ECO:0000313" key="3">
    <source>
        <dbReference type="EMBL" id="MET1490781.1"/>
    </source>
</evidence>
<evidence type="ECO:0000259" key="2">
    <source>
        <dbReference type="Pfam" id="PF00496"/>
    </source>
</evidence>
<feature type="domain" description="Solute-binding protein family 5" evidence="2">
    <location>
        <begin position="94"/>
        <end position="509"/>
    </location>
</feature>
<name>A0ABV2CS91_9RHOO</name>
<gene>
    <name evidence="3" type="ORF">ABVT11_13165</name>
</gene>
<keyword evidence="1" id="KW-0732">Signal</keyword>
<dbReference type="InterPro" id="IPR039424">
    <property type="entry name" value="SBP_5"/>
</dbReference>
<keyword evidence="4" id="KW-1185">Reference proteome</keyword>
<dbReference type="PANTHER" id="PTHR30290:SF62">
    <property type="entry name" value="OLIGOPEPTIDE ABC TRANSPORTER, PERIPLASMIC OLIGOPEPTIDE-BINDING PROTEIN"/>
    <property type="match status" value="1"/>
</dbReference>
<dbReference type="Pfam" id="PF00496">
    <property type="entry name" value="SBP_bac_5"/>
    <property type="match status" value="1"/>
</dbReference>
<organism evidence="3 4">
    <name type="scientific">Uliginosibacterium paludis</name>
    <dbReference type="NCBI Taxonomy" id="1615952"/>
    <lineage>
        <taxon>Bacteria</taxon>
        <taxon>Pseudomonadati</taxon>
        <taxon>Pseudomonadota</taxon>
        <taxon>Betaproteobacteria</taxon>
        <taxon>Rhodocyclales</taxon>
        <taxon>Zoogloeaceae</taxon>
        <taxon>Uliginosibacterium</taxon>
    </lineage>
</organism>
<dbReference type="Gene3D" id="3.10.105.10">
    <property type="entry name" value="Dipeptide-binding Protein, Domain 3"/>
    <property type="match status" value="1"/>
</dbReference>
<dbReference type="InterPro" id="IPR000914">
    <property type="entry name" value="SBP_5_dom"/>
</dbReference>
<dbReference type="Gene3D" id="3.40.190.10">
    <property type="entry name" value="Periplasmic binding protein-like II"/>
    <property type="match status" value="1"/>
</dbReference>
<sequence>MSKRMLALLAGLILPAMAQAYTGAPVLDPLVKAGKLPPVDQRLPAKPEVITPLQSVGKYGGTLRSALRGNGDGNAILRLVGNQGLVRWNTEFNKVVPNLAESWTVNDNSTEYTFKLRAGTKWSDGVPFNADDILFYVQDLMGDKGFLGTPPEMYRVGDKPVVVEKIDDNTVKFRFAAPYVSFIENLAHPTGQQAVFYAKHYCQQFHPKYNPKVADLVKASGAKDWGSLMRVRCGDLEIPTRWGNPERPTLDPWVIVNPYGGGSSAVTLRRNPYFWQVDSKGQQLPYLDELRLAVISEIETMVLAAINGQLDFQFRHIGVIQNLPVLKENASKGNYRVLELEDISSNAAGLYLNQSTRNEKLRALIRNKDFRIALSHATDRKDIAEVVYLGQTQPWQIGPKKQNRFYNEQLATQYLKYDPALANTMLDKLGLTKRDADGYRLYPSGGRVSIAGLVQISSGNYVDTMEVLRRQWSKVGVELVIQGVERSLFYDRSNTNDYEMAIFVVGGGLDPQFDKTGVFVWSGVESRQSLQWAKWAMTDGKQGEEPSASMKKRLELHEQWKVAKNQAEADALLRQILQIAADEFEVIGTVATLKVPGIVSKRLVNVYDKMPWAWPYATPAGGLPQSWYYR</sequence>
<dbReference type="RefSeq" id="WP_345925893.1">
    <property type="nucleotide sequence ID" value="NZ_JBDIVF010000002.1"/>
</dbReference>
<dbReference type="CDD" id="cd08500">
    <property type="entry name" value="PBP2_NikA_DppA_OppA_like_4"/>
    <property type="match status" value="1"/>
</dbReference>
<dbReference type="Proteomes" id="UP001548590">
    <property type="component" value="Unassembled WGS sequence"/>
</dbReference>
<evidence type="ECO:0000256" key="1">
    <source>
        <dbReference type="SAM" id="SignalP"/>
    </source>
</evidence>
<dbReference type="EMBL" id="JBEWLZ010000007">
    <property type="protein sequence ID" value="MET1490781.1"/>
    <property type="molecule type" value="Genomic_DNA"/>
</dbReference>
<feature type="chain" id="PRO_5046868564" evidence="1">
    <location>
        <begin position="21"/>
        <end position="630"/>
    </location>
</feature>
<evidence type="ECO:0000313" key="4">
    <source>
        <dbReference type="Proteomes" id="UP001548590"/>
    </source>
</evidence>
<accession>A0ABV2CS91</accession>
<dbReference type="SUPFAM" id="SSF53850">
    <property type="entry name" value="Periplasmic binding protein-like II"/>
    <property type="match status" value="1"/>
</dbReference>
<reference evidence="3 4" key="1">
    <citation type="submission" date="2024-07" db="EMBL/GenBank/DDBJ databases">
        <title>Uliginosibacterium paludis KCTC:42655.</title>
        <authorList>
            <person name="Kim M.K."/>
        </authorList>
    </citation>
    <scope>NUCLEOTIDE SEQUENCE [LARGE SCALE GENOMIC DNA]</scope>
    <source>
        <strain evidence="3 4">KCTC 42655</strain>
    </source>
</reference>